<feature type="compositionally biased region" description="Polar residues" evidence="1">
    <location>
        <begin position="12"/>
        <end position="29"/>
    </location>
</feature>
<feature type="region of interest" description="Disordered" evidence="1">
    <location>
        <begin position="286"/>
        <end position="317"/>
    </location>
</feature>
<evidence type="ECO:0000313" key="2">
    <source>
        <dbReference type="EMBL" id="KAG7463575.1"/>
    </source>
</evidence>
<dbReference type="AlphaFoldDB" id="A0A9D3T6Y5"/>
<dbReference type="GO" id="GO:0030155">
    <property type="term" value="P:regulation of cell adhesion"/>
    <property type="evidence" value="ECO:0007669"/>
    <property type="project" value="InterPro"/>
</dbReference>
<organism evidence="2 3">
    <name type="scientific">Megalops atlanticus</name>
    <name type="common">Tarpon</name>
    <name type="synonym">Clupea gigantea</name>
    <dbReference type="NCBI Taxonomy" id="7932"/>
    <lineage>
        <taxon>Eukaryota</taxon>
        <taxon>Metazoa</taxon>
        <taxon>Chordata</taxon>
        <taxon>Craniata</taxon>
        <taxon>Vertebrata</taxon>
        <taxon>Euteleostomi</taxon>
        <taxon>Actinopterygii</taxon>
        <taxon>Neopterygii</taxon>
        <taxon>Teleostei</taxon>
        <taxon>Elopiformes</taxon>
        <taxon>Megalopidae</taxon>
        <taxon>Megalops</taxon>
    </lineage>
</organism>
<dbReference type="Proteomes" id="UP001046870">
    <property type="component" value="Chromosome 15"/>
</dbReference>
<accession>A0A9D3T6Y5</accession>
<dbReference type="GO" id="GO:0023051">
    <property type="term" value="P:regulation of signaling"/>
    <property type="evidence" value="ECO:0007669"/>
    <property type="project" value="InterPro"/>
</dbReference>
<protein>
    <submittedName>
        <fullName evidence="2">Uncharacterized protein</fullName>
    </submittedName>
</protein>
<keyword evidence="3" id="KW-1185">Reference proteome</keyword>
<feature type="region of interest" description="Disordered" evidence="1">
    <location>
        <begin position="1"/>
        <end position="112"/>
    </location>
</feature>
<evidence type="ECO:0000256" key="1">
    <source>
        <dbReference type="SAM" id="MobiDB-lite"/>
    </source>
</evidence>
<dbReference type="EMBL" id="JAFDVH010000015">
    <property type="protein sequence ID" value="KAG7463575.1"/>
    <property type="molecule type" value="Genomic_DNA"/>
</dbReference>
<name>A0A9D3T6Y5_MEGAT</name>
<dbReference type="OrthoDB" id="15627at2759"/>
<comment type="caution">
    <text evidence="2">The sequence shown here is derived from an EMBL/GenBank/DDBJ whole genome shotgun (WGS) entry which is preliminary data.</text>
</comment>
<dbReference type="InterPro" id="IPR029978">
    <property type="entry name" value="LMO-7"/>
</dbReference>
<dbReference type="PANTHER" id="PTHR46767">
    <property type="entry name" value="LIM DOMAIN ONLY PROTEIN 7"/>
    <property type="match status" value="1"/>
</dbReference>
<evidence type="ECO:0000313" key="3">
    <source>
        <dbReference type="Proteomes" id="UP001046870"/>
    </source>
</evidence>
<gene>
    <name evidence="2" type="ORF">MATL_G00178050</name>
</gene>
<proteinExistence type="predicted"/>
<sequence length="317" mass="35712">MRPLRPVFQALESPQTERSFMMTETVTSPHSRRPLAGEAKTAKQVGHFLPSKAKPSDNIPVPQWNKAADRHGDGRTWASPTYTEEGRSLPSGGWLITDPSPQSGHDPQSPPLRWVYEYESQSDSDVDRPEPDVVLDDLASRRFRSPVPVTPVNFAVPMSPREGRTVTRVPRQLVTVPHAPLQSLAYFSSASPSPPARGVRVYSGRAVLEDIPLREMYEDSDEEDEEVGYADPVQDDLYTRRMGQSLQAPKNTGYDKFLPKYWTPEEDAHVRRIRLGSQRRPWYRKMQGFSRKRTGSSSEDSDCDISPWLAAPSPAQI</sequence>
<dbReference type="PANTHER" id="PTHR46767:SF1">
    <property type="entry name" value="LIM DOMAIN ONLY PROTEIN 7"/>
    <property type="match status" value="1"/>
</dbReference>
<reference evidence="2" key="1">
    <citation type="submission" date="2021-01" db="EMBL/GenBank/DDBJ databases">
        <authorList>
            <person name="Zahm M."/>
            <person name="Roques C."/>
            <person name="Cabau C."/>
            <person name="Klopp C."/>
            <person name="Donnadieu C."/>
            <person name="Jouanno E."/>
            <person name="Lampietro C."/>
            <person name="Louis A."/>
            <person name="Herpin A."/>
            <person name="Echchiki A."/>
            <person name="Berthelot C."/>
            <person name="Parey E."/>
            <person name="Roest-Crollius H."/>
            <person name="Braasch I."/>
            <person name="Postlethwait J."/>
            <person name="Bobe J."/>
            <person name="Montfort J."/>
            <person name="Bouchez O."/>
            <person name="Begum T."/>
            <person name="Mejri S."/>
            <person name="Adams A."/>
            <person name="Chen W.-J."/>
            <person name="Guiguen Y."/>
        </authorList>
    </citation>
    <scope>NUCLEOTIDE SEQUENCE</scope>
    <source>
        <strain evidence="2">YG-15Mar2019-1</strain>
        <tissue evidence="2">Brain</tissue>
    </source>
</reference>